<dbReference type="Pfam" id="PF13416">
    <property type="entry name" value="SBP_bac_8"/>
    <property type="match status" value="1"/>
</dbReference>
<gene>
    <name evidence="6" type="primary">potD</name>
    <name evidence="6" type="ORF">CLPA_c21790</name>
    <name evidence="7" type="ORF">CP6013_01000</name>
</gene>
<evidence type="ECO:0000313" key="8">
    <source>
        <dbReference type="Proteomes" id="UP000028042"/>
    </source>
</evidence>
<dbReference type="InterPro" id="IPR001188">
    <property type="entry name" value="Sperm_putr-bd"/>
</dbReference>
<evidence type="ECO:0000256" key="3">
    <source>
        <dbReference type="ARBA" id="ARBA00022729"/>
    </source>
</evidence>
<dbReference type="GO" id="GO:0019808">
    <property type="term" value="F:polyamine binding"/>
    <property type="evidence" value="ECO:0007669"/>
    <property type="project" value="InterPro"/>
</dbReference>
<dbReference type="Proteomes" id="UP000028042">
    <property type="component" value="Unassembled WGS sequence"/>
</dbReference>
<sequence>MSKKLLKIFSIMLVFMMILLTFSGCSNKNSSNSEDSSEKVVNLFTWANYVPDDVVKQFEKETGIKVNYSNFSTNEEMLAKLQAVKGSQYDVIICADYIIQVMGKQKEVLIQPINKANVPNYKNIDSSYLNQYYDKDNKYSIPYTLGGQMIVYNPDKVKKDINGIKDLWDPSLKDSAVLLDDPRSVIGMALTKLGYSINETDPAKLNKAKAELKDLKPNVKVFDADTPHNSLISGDTSIGIMWGSQASAALKENPKLKIVYPEEGMQFEEDNFVIPVKAPHKANAEKFINYLLDGKINNDITNNIEYISVNTAAKKYMSKEYLNNKAVYVPQEEFRKAKHLEDVGDVTKQYDLIWSEFKQQ</sequence>
<evidence type="ECO:0000313" key="6">
    <source>
        <dbReference type="EMBL" id="AJA52237.1"/>
    </source>
</evidence>
<dbReference type="PANTHER" id="PTHR30222">
    <property type="entry name" value="SPERMIDINE/PUTRESCINE-BINDING PERIPLASMIC PROTEIN"/>
    <property type="match status" value="1"/>
</dbReference>
<dbReference type="InterPro" id="IPR006059">
    <property type="entry name" value="SBP"/>
</dbReference>
<proteinExistence type="predicted"/>
<dbReference type="CDD" id="cd13590">
    <property type="entry name" value="PBP2_PotD_PotF_like"/>
    <property type="match status" value="1"/>
</dbReference>
<dbReference type="EMBL" id="CP009268">
    <property type="protein sequence ID" value="AJA52237.1"/>
    <property type="molecule type" value="Genomic_DNA"/>
</dbReference>
<dbReference type="eggNOG" id="COG0687">
    <property type="taxonomic scope" value="Bacteria"/>
</dbReference>
<evidence type="ECO:0000256" key="5">
    <source>
        <dbReference type="PIRSR" id="PIRSR019574-1"/>
    </source>
</evidence>
<keyword evidence="9" id="KW-1185">Reference proteome</keyword>
<dbReference type="Gene3D" id="3.40.190.10">
    <property type="entry name" value="Periplasmic binding protein-like II"/>
    <property type="match status" value="2"/>
</dbReference>
<dbReference type="EMBL" id="JPGY02000001">
    <property type="protein sequence ID" value="KRU11753.1"/>
    <property type="molecule type" value="Genomic_DNA"/>
</dbReference>
<dbReference type="PATRIC" id="fig|1262449.3.peg.816"/>
<evidence type="ECO:0000256" key="4">
    <source>
        <dbReference type="ARBA" id="ARBA00022764"/>
    </source>
</evidence>
<evidence type="ECO:0000256" key="1">
    <source>
        <dbReference type="ARBA" id="ARBA00004418"/>
    </source>
</evidence>
<dbReference type="GO" id="GO:0042597">
    <property type="term" value="C:periplasmic space"/>
    <property type="evidence" value="ECO:0007669"/>
    <property type="project" value="UniProtKB-SubCell"/>
</dbReference>
<comment type="subcellular location">
    <subcellularLocation>
        <location evidence="1">Periplasm</location>
    </subcellularLocation>
</comment>
<reference evidence="7 8" key="3">
    <citation type="journal article" name="Genome Announc.">
        <title>Improved Draft Genome Sequence of Clostridium pasteurianum Strain ATCC 6013 (DSM 525) Using a Hybrid Next-Generation Sequencing Approach.</title>
        <authorList>
            <person name="Pyne M.E."/>
            <person name="Utturkar S."/>
            <person name="Brown S.D."/>
            <person name="Moo-Young M."/>
            <person name="Chung D.A."/>
            <person name="Chou C.P."/>
        </authorList>
    </citation>
    <scope>NUCLEOTIDE SEQUENCE [LARGE SCALE GENOMIC DNA]</scope>
    <source>
        <strain evidence="7 8">ATCC 6013</strain>
    </source>
</reference>
<organism evidence="6 9">
    <name type="scientific">Clostridium pasteurianum DSM 525 = ATCC 6013</name>
    <dbReference type="NCBI Taxonomy" id="1262449"/>
    <lineage>
        <taxon>Bacteria</taxon>
        <taxon>Bacillati</taxon>
        <taxon>Bacillota</taxon>
        <taxon>Clostridia</taxon>
        <taxon>Eubacteriales</taxon>
        <taxon>Clostridiaceae</taxon>
        <taxon>Clostridium</taxon>
    </lineage>
</organism>
<dbReference type="PANTHER" id="PTHR30222:SF17">
    <property type="entry name" value="SPERMIDINE_PUTRESCINE-BINDING PERIPLASMIC PROTEIN"/>
    <property type="match status" value="1"/>
</dbReference>
<dbReference type="RefSeq" id="WP_003441899.1">
    <property type="nucleotide sequence ID" value="NZ_ANZB01000002.1"/>
</dbReference>
<evidence type="ECO:0000313" key="7">
    <source>
        <dbReference type="EMBL" id="KRU11753.1"/>
    </source>
</evidence>
<reference evidence="6 9" key="1">
    <citation type="journal article" date="2015" name="Genome Announc.">
        <title>Complete Genome Sequence of the Nitrogen-Fixing and Solvent-Producing Clostridium pasteurianum DSM 525.</title>
        <authorList>
            <person name="Poehlein A."/>
            <person name="Grosse-Honebrink A."/>
            <person name="Zhang Y."/>
            <person name="Minton N.P."/>
            <person name="Daniel R."/>
        </authorList>
    </citation>
    <scope>NUCLEOTIDE SEQUENCE [LARGE SCALE GENOMIC DNA]</scope>
    <source>
        <strain evidence="6">DSM 525</strain>
        <strain evidence="9">DSM 525 / ATCC 6013</strain>
    </source>
</reference>
<dbReference type="KEGG" id="cpae:CPAST_c21790"/>
<feature type="binding site" evidence="5">
    <location>
        <position position="97"/>
    </location>
    <ligand>
        <name>spermidine</name>
        <dbReference type="ChEBI" id="CHEBI:57834"/>
    </ligand>
</feature>
<accession>A0A0H3J448</accession>
<dbReference type="Proteomes" id="UP000030905">
    <property type="component" value="Chromosome"/>
</dbReference>
<keyword evidence="4" id="KW-0574">Periplasm</keyword>
<dbReference type="PIRSF" id="PIRSF019574">
    <property type="entry name" value="Periplasmic_polyamine_BP"/>
    <property type="match status" value="1"/>
</dbReference>
<dbReference type="GO" id="GO:0015846">
    <property type="term" value="P:polyamine transport"/>
    <property type="evidence" value="ECO:0007669"/>
    <property type="project" value="InterPro"/>
</dbReference>
<dbReference type="AlphaFoldDB" id="A0A0H3J448"/>
<reference evidence="7" key="2">
    <citation type="submission" date="2015-10" db="EMBL/GenBank/DDBJ databases">
        <title>Improved Draft Genome Sequence of Clostridium pasteurianum Strain ATCC 6013 (DSM 525) Using a Hybrid Next-Generation Sequencing Approach.</title>
        <authorList>
            <person name="Pyne M.E."/>
            <person name="Utturkar S.M."/>
            <person name="Brown S.D."/>
            <person name="Moo-Young M."/>
            <person name="Chung D.A."/>
            <person name="Chou P.C."/>
        </authorList>
    </citation>
    <scope>NUCLEOTIDE SEQUENCE</scope>
    <source>
        <strain evidence="7">ATCC 6013</strain>
    </source>
</reference>
<evidence type="ECO:0000256" key="2">
    <source>
        <dbReference type="ARBA" id="ARBA00022448"/>
    </source>
</evidence>
<name>A0A0H3J448_CLOPA</name>
<keyword evidence="3" id="KW-0732">Signal</keyword>
<keyword evidence="2" id="KW-0813">Transport</keyword>
<dbReference type="PRINTS" id="PR00909">
    <property type="entry name" value="SPERMDNBNDNG"/>
</dbReference>
<dbReference type="PROSITE" id="PS51257">
    <property type="entry name" value="PROKAR_LIPOPROTEIN"/>
    <property type="match status" value="1"/>
</dbReference>
<evidence type="ECO:0000313" key="9">
    <source>
        <dbReference type="Proteomes" id="UP000030905"/>
    </source>
</evidence>
<dbReference type="GeneID" id="93074325"/>
<dbReference type="KEGG" id="cpat:CLPA_c21790"/>
<protein>
    <submittedName>
        <fullName evidence="6">Spermidine/putrescine-binding periplasmic protein</fullName>
    </submittedName>
</protein>
<dbReference type="SUPFAM" id="SSF53850">
    <property type="entry name" value="Periplasmic binding protein-like II"/>
    <property type="match status" value="1"/>
</dbReference>